<name>A0ABQ8NYF8_PYRGI</name>
<keyword evidence="3" id="KW-1185">Reference proteome</keyword>
<gene>
    <name evidence="2" type="ORF">MCOR33_001138</name>
</gene>
<evidence type="ECO:0000313" key="2">
    <source>
        <dbReference type="EMBL" id="KAI6303786.1"/>
    </source>
</evidence>
<comment type="caution">
    <text evidence="2">The sequence shown here is derived from an EMBL/GenBank/DDBJ whole genome shotgun (WGS) entry which is preliminary data.</text>
</comment>
<proteinExistence type="predicted"/>
<dbReference type="PANTHER" id="PTHR22604">
    <property type="entry name" value="OXIDOREDUCTASES"/>
    <property type="match status" value="1"/>
</dbReference>
<evidence type="ECO:0008006" key="4">
    <source>
        <dbReference type="Google" id="ProtNLM"/>
    </source>
</evidence>
<evidence type="ECO:0000313" key="3">
    <source>
        <dbReference type="Proteomes" id="UP001059893"/>
    </source>
</evidence>
<accession>A0ABQ8NYF8</accession>
<dbReference type="PANTHER" id="PTHR22604:SF105">
    <property type="entry name" value="TRANS-1,2-DIHYDROBENZENE-1,2-DIOL DEHYDROGENASE"/>
    <property type="match status" value="1"/>
</dbReference>
<dbReference type="InterPro" id="IPR050984">
    <property type="entry name" value="Gfo/Idh/MocA_domain"/>
</dbReference>
<protein>
    <recommendedName>
        <fullName evidence="4">Gfo/Idh/MocA-like oxidoreductase C-terminal domain-containing protein</fullName>
    </recommendedName>
</protein>
<keyword evidence="1" id="KW-0560">Oxidoreductase</keyword>
<reference evidence="2" key="1">
    <citation type="submission" date="2021-01" db="EMBL/GenBank/DDBJ databases">
        <title>Deciphering the adaptive evolutionary patterns associated with biogeogrpahic diversity in the finger millet blast pathogen Magnaporthe oryzae in Eastern Africa.</title>
        <authorList>
            <person name="Onyema G."/>
            <person name="Shittu T.A."/>
            <person name="Dodsworth S."/>
            <person name="Devilliers S."/>
            <person name="Muthumeenakshi S."/>
            <person name="Sreenivasaprasad S."/>
        </authorList>
    </citation>
    <scope>NUCLEOTIDE SEQUENCE</scope>
    <source>
        <strain evidence="2">D15/s37</strain>
    </source>
</reference>
<sequence>MIQAIGLSSVKKGRTFAERHLAGGSSQPPPSTAVTMPSTKTRAKGGVLAMEAMWARFFSLTRPLNWAGGDPSCASKTRPWAPGLLDIGIYSLAWALLMLQDPATMINTTAGDKTTRQPRVAALQTPAAGIDTASSAIKKGKRTLCIIQGTRGYMGVEGFTSVPSSFKEYMSNADGPGISSKCQEFQRPGGGFYWEADMVALDIAAGSVESSVMPWTETFRVLELLGTMRQ</sequence>
<dbReference type="EMBL" id="JABSND010000010">
    <property type="protein sequence ID" value="KAI6303786.1"/>
    <property type="molecule type" value="Genomic_DNA"/>
</dbReference>
<organism evidence="2 3">
    <name type="scientific">Pyricularia grisea</name>
    <name type="common">Crabgrass-specific blast fungus</name>
    <name type="synonym">Magnaporthe grisea</name>
    <dbReference type="NCBI Taxonomy" id="148305"/>
    <lineage>
        <taxon>Eukaryota</taxon>
        <taxon>Fungi</taxon>
        <taxon>Dikarya</taxon>
        <taxon>Ascomycota</taxon>
        <taxon>Pezizomycotina</taxon>
        <taxon>Sordariomycetes</taxon>
        <taxon>Sordariomycetidae</taxon>
        <taxon>Magnaporthales</taxon>
        <taxon>Pyriculariaceae</taxon>
        <taxon>Pyricularia</taxon>
    </lineage>
</organism>
<evidence type="ECO:0000256" key="1">
    <source>
        <dbReference type="ARBA" id="ARBA00023002"/>
    </source>
</evidence>
<dbReference type="Proteomes" id="UP001059893">
    <property type="component" value="Unassembled WGS sequence"/>
</dbReference>
<dbReference type="Gene3D" id="3.30.360.10">
    <property type="entry name" value="Dihydrodipicolinate Reductase, domain 2"/>
    <property type="match status" value="1"/>
</dbReference>